<organism evidence="5 6">
    <name type="scientific">Chitinimonas lacunae</name>
    <dbReference type="NCBI Taxonomy" id="1963018"/>
    <lineage>
        <taxon>Bacteria</taxon>
        <taxon>Pseudomonadati</taxon>
        <taxon>Pseudomonadota</taxon>
        <taxon>Betaproteobacteria</taxon>
        <taxon>Neisseriales</taxon>
        <taxon>Chitinibacteraceae</taxon>
        <taxon>Chitinimonas</taxon>
    </lineage>
</organism>
<dbReference type="RefSeq" id="WP_378163406.1">
    <property type="nucleotide sequence ID" value="NZ_JBHSBU010000001.1"/>
</dbReference>
<dbReference type="InterPro" id="IPR011006">
    <property type="entry name" value="CheY-like_superfamily"/>
</dbReference>
<protein>
    <submittedName>
        <fullName evidence="5">Diguanylate cyclase domain-containing protein</fullName>
        <ecNumber evidence="5">2.7.7.65</ecNumber>
    </submittedName>
</protein>
<dbReference type="PANTHER" id="PTHR44591">
    <property type="entry name" value="STRESS RESPONSE REGULATOR PROTEIN 1"/>
    <property type="match status" value="1"/>
</dbReference>
<evidence type="ECO:0000313" key="6">
    <source>
        <dbReference type="Proteomes" id="UP001595791"/>
    </source>
</evidence>
<name>A0ABV8MRK5_9NEIS</name>
<feature type="modified residue" description="4-aspartylphosphate" evidence="2">
    <location>
        <position position="61"/>
    </location>
</feature>
<evidence type="ECO:0000256" key="1">
    <source>
        <dbReference type="ARBA" id="ARBA00022553"/>
    </source>
</evidence>
<dbReference type="EMBL" id="JBHSBU010000001">
    <property type="protein sequence ID" value="MFC4159541.1"/>
    <property type="molecule type" value="Genomic_DNA"/>
</dbReference>
<dbReference type="GO" id="GO:0052621">
    <property type="term" value="F:diguanylate cyclase activity"/>
    <property type="evidence" value="ECO:0007669"/>
    <property type="project" value="UniProtKB-EC"/>
</dbReference>
<keyword evidence="5" id="KW-0808">Transferase</keyword>
<feature type="domain" description="GGDEF" evidence="4">
    <location>
        <begin position="180"/>
        <end position="313"/>
    </location>
</feature>
<keyword evidence="5" id="KW-0548">Nucleotidyltransferase</keyword>
<dbReference type="EC" id="2.7.7.65" evidence="5"/>
<proteinExistence type="predicted"/>
<keyword evidence="1 2" id="KW-0597">Phosphoprotein</keyword>
<dbReference type="SUPFAM" id="SSF55073">
    <property type="entry name" value="Nucleotide cyclase"/>
    <property type="match status" value="1"/>
</dbReference>
<comment type="caution">
    <text evidence="5">The sequence shown here is derived from an EMBL/GenBank/DDBJ whole genome shotgun (WGS) entry which is preliminary data.</text>
</comment>
<dbReference type="PANTHER" id="PTHR44591:SF3">
    <property type="entry name" value="RESPONSE REGULATORY DOMAIN-CONTAINING PROTEIN"/>
    <property type="match status" value="1"/>
</dbReference>
<dbReference type="Proteomes" id="UP001595791">
    <property type="component" value="Unassembled WGS sequence"/>
</dbReference>
<dbReference type="Gene3D" id="3.40.50.2300">
    <property type="match status" value="1"/>
</dbReference>
<dbReference type="InterPro" id="IPR000160">
    <property type="entry name" value="GGDEF_dom"/>
</dbReference>
<keyword evidence="6" id="KW-1185">Reference proteome</keyword>
<feature type="domain" description="Response regulatory" evidence="3">
    <location>
        <begin position="12"/>
        <end position="130"/>
    </location>
</feature>
<accession>A0ABV8MRK5</accession>
<dbReference type="InterPro" id="IPR001789">
    <property type="entry name" value="Sig_transdc_resp-reg_receiver"/>
</dbReference>
<dbReference type="SMART" id="SM00448">
    <property type="entry name" value="REC"/>
    <property type="match status" value="1"/>
</dbReference>
<dbReference type="InterPro" id="IPR050595">
    <property type="entry name" value="Bact_response_regulator"/>
</dbReference>
<dbReference type="Pfam" id="PF00990">
    <property type="entry name" value="GGDEF"/>
    <property type="match status" value="1"/>
</dbReference>
<dbReference type="SMART" id="SM00267">
    <property type="entry name" value="GGDEF"/>
    <property type="match status" value="1"/>
</dbReference>
<dbReference type="PROSITE" id="PS50887">
    <property type="entry name" value="GGDEF"/>
    <property type="match status" value="1"/>
</dbReference>
<dbReference type="SUPFAM" id="SSF52172">
    <property type="entry name" value="CheY-like"/>
    <property type="match status" value="1"/>
</dbReference>
<dbReference type="InterPro" id="IPR029787">
    <property type="entry name" value="Nucleotide_cyclase"/>
</dbReference>
<evidence type="ECO:0000313" key="5">
    <source>
        <dbReference type="EMBL" id="MFC4159541.1"/>
    </source>
</evidence>
<reference evidence="6" key="1">
    <citation type="journal article" date="2019" name="Int. J. Syst. Evol. Microbiol.">
        <title>The Global Catalogue of Microorganisms (GCM) 10K type strain sequencing project: providing services to taxonomists for standard genome sequencing and annotation.</title>
        <authorList>
            <consortium name="The Broad Institute Genomics Platform"/>
            <consortium name="The Broad Institute Genome Sequencing Center for Infectious Disease"/>
            <person name="Wu L."/>
            <person name="Ma J."/>
        </authorList>
    </citation>
    <scope>NUCLEOTIDE SEQUENCE [LARGE SCALE GENOMIC DNA]</scope>
    <source>
        <strain evidence="6">LMG 29894</strain>
    </source>
</reference>
<dbReference type="Pfam" id="PF00072">
    <property type="entry name" value="Response_reg"/>
    <property type="match status" value="1"/>
</dbReference>
<evidence type="ECO:0000259" key="3">
    <source>
        <dbReference type="PROSITE" id="PS50110"/>
    </source>
</evidence>
<dbReference type="NCBIfam" id="TIGR00254">
    <property type="entry name" value="GGDEF"/>
    <property type="match status" value="1"/>
</dbReference>
<dbReference type="PROSITE" id="PS50110">
    <property type="entry name" value="RESPONSE_REGULATORY"/>
    <property type="match status" value="1"/>
</dbReference>
<dbReference type="InterPro" id="IPR043128">
    <property type="entry name" value="Rev_trsase/Diguanyl_cyclase"/>
</dbReference>
<dbReference type="Gene3D" id="3.30.70.270">
    <property type="match status" value="1"/>
</dbReference>
<evidence type="ECO:0000256" key="2">
    <source>
        <dbReference type="PROSITE-ProRule" id="PRU00169"/>
    </source>
</evidence>
<dbReference type="CDD" id="cd01949">
    <property type="entry name" value="GGDEF"/>
    <property type="match status" value="1"/>
</dbReference>
<evidence type="ECO:0000259" key="4">
    <source>
        <dbReference type="PROSITE" id="PS50887"/>
    </source>
</evidence>
<gene>
    <name evidence="5" type="ORF">ACFOW7_09285</name>
</gene>
<sequence>MSQTDFAGTQPRVLVVDDSRIVRATVKKHLSGSFDIIEEADGEAGWQRLSADSTVQVMISDLTMPRLDGFGLLERVRKAADHRVRTTPVIIISGEEDAETKQMAVEKGANDFITKSTDRAEMVARVAAAVQLAKAARELKTAEEVQAKTTTTDTKTGLATQHLLEIEAEKALAHAMRHQTEVTLLLFELDEFAALRQRLGDGIADQLMGMISKLLAGKLRKEETLARLDGPCFGLVLPSPLNGSLVLADRLRQTIAGAKVNFRGEQIKLTASVGVASSDRDGSYAYGALFEAARARSRLASQAGGNRVQAPSDTPPHHVDIAAALGLLQSGNQAAVLPHLRKLLHELTPLLQLAERELGPDWQARLVSER</sequence>